<feature type="transmembrane region" description="Helical" evidence="1">
    <location>
        <begin position="48"/>
        <end position="66"/>
    </location>
</feature>
<sequence length="129" mass="14036">MKITDSFYERCRTAAIWLLRFESLILVGLVIYLLVATVFSTATWPSALIGEVVFGTIGAIGLYFASTGFARNRSYGRAPAVLANLIAMGVSYYMISGDLLIVGIPLALVGAITFLCALFGYRESSKENY</sequence>
<accession>A0A6J6TJT6</accession>
<keyword evidence="1" id="KW-0812">Transmembrane</keyword>
<feature type="transmembrane region" description="Helical" evidence="1">
    <location>
        <begin position="78"/>
        <end position="95"/>
    </location>
</feature>
<protein>
    <submittedName>
        <fullName evidence="2">Unannotated protein</fullName>
    </submittedName>
</protein>
<organism evidence="2">
    <name type="scientific">freshwater metagenome</name>
    <dbReference type="NCBI Taxonomy" id="449393"/>
    <lineage>
        <taxon>unclassified sequences</taxon>
        <taxon>metagenomes</taxon>
        <taxon>ecological metagenomes</taxon>
    </lineage>
</organism>
<name>A0A6J6TJT6_9ZZZZ</name>
<feature type="transmembrane region" description="Helical" evidence="1">
    <location>
        <begin position="101"/>
        <end position="121"/>
    </location>
</feature>
<evidence type="ECO:0000256" key="1">
    <source>
        <dbReference type="SAM" id="Phobius"/>
    </source>
</evidence>
<dbReference type="EMBL" id="CAEZZG010000002">
    <property type="protein sequence ID" value="CAB4746589.1"/>
    <property type="molecule type" value="Genomic_DNA"/>
</dbReference>
<keyword evidence="1" id="KW-1133">Transmembrane helix</keyword>
<proteinExistence type="predicted"/>
<dbReference type="AlphaFoldDB" id="A0A6J6TJT6"/>
<reference evidence="2" key="1">
    <citation type="submission" date="2020-05" db="EMBL/GenBank/DDBJ databases">
        <authorList>
            <person name="Chiriac C."/>
            <person name="Salcher M."/>
            <person name="Ghai R."/>
            <person name="Kavagutti S V."/>
        </authorList>
    </citation>
    <scope>NUCLEOTIDE SEQUENCE</scope>
</reference>
<gene>
    <name evidence="2" type="ORF">UFOPK2844_00160</name>
</gene>
<evidence type="ECO:0000313" key="2">
    <source>
        <dbReference type="EMBL" id="CAB4746589.1"/>
    </source>
</evidence>
<feature type="transmembrane region" description="Helical" evidence="1">
    <location>
        <begin position="21"/>
        <end position="42"/>
    </location>
</feature>
<keyword evidence="1" id="KW-0472">Membrane</keyword>